<feature type="domain" description="DUF3298" evidence="1">
    <location>
        <begin position="115"/>
        <end position="185"/>
    </location>
</feature>
<keyword evidence="3" id="KW-1185">Reference proteome</keyword>
<evidence type="ECO:0000313" key="3">
    <source>
        <dbReference type="Proteomes" id="UP000693672"/>
    </source>
</evidence>
<evidence type="ECO:0000313" key="2">
    <source>
        <dbReference type="EMBL" id="CAG7632826.1"/>
    </source>
</evidence>
<dbReference type="Pfam" id="PF11738">
    <property type="entry name" value="DUF3298"/>
    <property type="match status" value="1"/>
</dbReference>
<name>A0A916NJC6_9BACL</name>
<evidence type="ECO:0000259" key="1">
    <source>
        <dbReference type="Pfam" id="PF11738"/>
    </source>
</evidence>
<dbReference type="InterPro" id="IPR021729">
    <property type="entry name" value="DUF3298"/>
</dbReference>
<reference evidence="2" key="1">
    <citation type="submission" date="2021-06" db="EMBL/GenBank/DDBJ databases">
        <authorList>
            <person name="Criscuolo A."/>
        </authorList>
    </citation>
    <scope>NUCLEOTIDE SEQUENCE</scope>
    <source>
        <strain evidence="2">CIP111600</strain>
    </source>
</reference>
<gene>
    <name evidence="2" type="ORF">PAESOLCIP111_03419</name>
</gene>
<dbReference type="Proteomes" id="UP000693672">
    <property type="component" value="Unassembled WGS sequence"/>
</dbReference>
<protein>
    <recommendedName>
        <fullName evidence="1">DUF3298 domain-containing protein</fullName>
    </recommendedName>
</protein>
<comment type="caution">
    <text evidence="2">The sequence shown here is derived from an EMBL/GenBank/DDBJ whole genome shotgun (WGS) entry which is preliminary data.</text>
</comment>
<organism evidence="2 3">
    <name type="scientific">Paenibacillus solanacearum</name>
    <dbReference type="NCBI Taxonomy" id="2048548"/>
    <lineage>
        <taxon>Bacteria</taxon>
        <taxon>Bacillati</taxon>
        <taxon>Bacillota</taxon>
        <taxon>Bacilli</taxon>
        <taxon>Bacillales</taxon>
        <taxon>Paenibacillaceae</taxon>
        <taxon>Paenibacillus</taxon>
    </lineage>
</organism>
<proteinExistence type="predicted"/>
<accession>A0A916NJC6</accession>
<dbReference type="EMBL" id="CAJVAS010000014">
    <property type="protein sequence ID" value="CAG7632826.1"/>
    <property type="molecule type" value="Genomic_DNA"/>
</dbReference>
<sequence>MPFQFPVAIHTGAITTPPGTAIYYPQVAGLAHPGVQQSINRTIWNAVHELQQAQLKVQTGTHMQMTGHYEIKTNERGILSLLLSNYAYSQMMAHGFTIIKSLTFDVNTGKLYNLSDLFKPGSDYVKVLSEQIRTQIKQREIPLLNGFTSIKPDQDYYLADKSIVVYFQLYEITPYYVGFPMFSISIYPLLPIAAPGGPLDVLAADIV</sequence>
<dbReference type="AlphaFoldDB" id="A0A916NJC6"/>
<dbReference type="RefSeq" id="WP_218093173.1">
    <property type="nucleotide sequence ID" value="NZ_CAJVAS010000014.1"/>
</dbReference>